<sequence>MCRRCQWLIAFCIRRKIMNDSFKPKILAFLCNWCSYAGADLAGVSRIQYPPFIRVVRVMCSGRVDPLFIVNALKEGFDGVLVSGCHIGDCHYLEGNKYTVKRMEMLAQLLDLSGIGRKRVHLRWASAAEAKPFADNVIEVSNIIKEAGPFNTKDHEMALNALTRALSTTRLRWLVGIDRHLTENENVYHEKTDPILFEKVKNDAITAEYQKALIQEALSKGPVTVREMADQTGIAIYTVSKRLNELELGGLADLKSCEGNTPRFASPA</sequence>
<keyword evidence="4" id="KW-0411">Iron-sulfur</keyword>
<reference evidence="6" key="1">
    <citation type="journal article" date="2011" name="Environ. Microbiol.">
        <title>Genomic insights into the metabolic potential of the polycyclic aromatic hydrocarbon degrading sulfate-reducing Deltaproteobacterium N47.</title>
        <authorList>
            <person name="Bergmann F."/>
            <person name="Selesi D."/>
            <person name="Weinmaier T."/>
            <person name="Tischler P."/>
            <person name="Rattei T."/>
            <person name="Meckenstock R.U."/>
        </authorList>
    </citation>
    <scope>NUCLEOTIDE SEQUENCE</scope>
</reference>
<evidence type="ECO:0000256" key="1">
    <source>
        <dbReference type="ARBA" id="ARBA00022723"/>
    </source>
</evidence>
<evidence type="ECO:0000256" key="3">
    <source>
        <dbReference type="ARBA" id="ARBA00023004"/>
    </source>
</evidence>
<protein>
    <recommendedName>
        <fullName evidence="5">F420-non-reducing hydrogenase iron-sulfur subunit D domain-containing protein</fullName>
    </recommendedName>
</protein>
<organism evidence="6">
    <name type="scientific">uncultured Desulfobacterium sp</name>
    <dbReference type="NCBI Taxonomy" id="201089"/>
    <lineage>
        <taxon>Bacteria</taxon>
        <taxon>Pseudomonadati</taxon>
        <taxon>Thermodesulfobacteriota</taxon>
        <taxon>Desulfobacteria</taxon>
        <taxon>Desulfobacterales</taxon>
        <taxon>Desulfobacteriaceae</taxon>
        <taxon>Desulfobacterium</taxon>
        <taxon>environmental samples</taxon>
    </lineage>
</organism>
<keyword evidence="2" id="KW-0560">Oxidoreductase</keyword>
<dbReference type="InterPro" id="IPR003813">
    <property type="entry name" value="MvhD/FlpD"/>
</dbReference>
<dbReference type="Pfam" id="PF02662">
    <property type="entry name" value="FlpD"/>
    <property type="match status" value="1"/>
</dbReference>
<evidence type="ECO:0000256" key="4">
    <source>
        <dbReference type="ARBA" id="ARBA00023014"/>
    </source>
</evidence>
<evidence type="ECO:0000259" key="5">
    <source>
        <dbReference type="Pfam" id="PF02662"/>
    </source>
</evidence>
<name>E1YCH4_9BACT</name>
<dbReference type="GO" id="GO:0046872">
    <property type="term" value="F:metal ion binding"/>
    <property type="evidence" value="ECO:0007669"/>
    <property type="project" value="UniProtKB-KW"/>
</dbReference>
<feature type="domain" description="F420-non-reducing hydrogenase iron-sulfur subunit D" evidence="5">
    <location>
        <begin position="26"/>
        <end position="148"/>
    </location>
</feature>
<keyword evidence="3" id="KW-0408">Iron</keyword>
<evidence type="ECO:0000313" key="6">
    <source>
        <dbReference type="EMBL" id="CBX28268.1"/>
    </source>
</evidence>
<dbReference type="EMBL" id="FR695868">
    <property type="protein sequence ID" value="CBX28268.1"/>
    <property type="molecule type" value="Genomic_DNA"/>
</dbReference>
<evidence type="ECO:0000256" key="2">
    <source>
        <dbReference type="ARBA" id="ARBA00023002"/>
    </source>
</evidence>
<gene>
    <name evidence="6" type="ORF">N47_G35920</name>
</gene>
<proteinExistence type="predicted"/>
<dbReference type="GO" id="GO:0051536">
    <property type="term" value="F:iron-sulfur cluster binding"/>
    <property type="evidence" value="ECO:0007669"/>
    <property type="project" value="UniProtKB-KW"/>
</dbReference>
<dbReference type="AlphaFoldDB" id="E1YCH4"/>
<dbReference type="GO" id="GO:0016491">
    <property type="term" value="F:oxidoreductase activity"/>
    <property type="evidence" value="ECO:0007669"/>
    <property type="project" value="UniProtKB-KW"/>
</dbReference>
<accession>E1YCH4</accession>
<keyword evidence="1" id="KW-0479">Metal-binding</keyword>